<reference evidence="5" key="2">
    <citation type="journal article" date="2019" name="Int. J. Syst. Evol. Microbiol.">
        <title>The Global Catalogue of Microorganisms (GCM) 10K type strain sequencing project: providing services to taxonomists for standard genome sequencing and annotation.</title>
        <authorList>
            <consortium name="The Broad Institute Genomics Platform"/>
            <consortium name="The Broad Institute Genome Sequencing Center for Infectious Disease"/>
            <person name="Wu L."/>
            <person name="Ma J."/>
        </authorList>
    </citation>
    <scope>NUCLEOTIDE SEQUENCE [LARGE SCALE GENOMIC DNA]</scope>
    <source>
        <strain evidence="5">CGMCC 1.15931</strain>
    </source>
</reference>
<name>A0A6I3T816_9BURK</name>
<proteinExistence type="predicted"/>
<keyword evidence="5" id="KW-1185">Reference proteome</keyword>
<protein>
    <submittedName>
        <fullName evidence="3">Alpha/beta fold hydrolase</fullName>
    </submittedName>
    <submittedName>
        <fullName evidence="2">Lipase</fullName>
    </submittedName>
</protein>
<feature type="domain" description="AB hydrolase-1" evidence="1">
    <location>
        <begin position="56"/>
        <end position="289"/>
    </location>
</feature>
<dbReference type="PANTHER" id="PTHR43798:SF5">
    <property type="entry name" value="MONOACYLGLYCEROL LIPASE ABHD6"/>
    <property type="match status" value="1"/>
</dbReference>
<dbReference type="GO" id="GO:0047372">
    <property type="term" value="F:monoacylglycerol lipase activity"/>
    <property type="evidence" value="ECO:0007669"/>
    <property type="project" value="TreeGrafter"/>
</dbReference>
<evidence type="ECO:0000313" key="4">
    <source>
        <dbReference type="Proteomes" id="UP000430634"/>
    </source>
</evidence>
<dbReference type="PANTHER" id="PTHR43798">
    <property type="entry name" value="MONOACYLGLYCEROL LIPASE"/>
    <property type="match status" value="1"/>
</dbReference>
<dbReference type="GO" id="GO:0046464">
    <property type="term" value="P:acylglycerol catabolic process"/>
    <property type="evidence" value="ECO:0007669"/>
    <property type="project" value="TreeGrafter"/>
</dbReference>
<reference evidence="2" key="4">
    <citation type="submission" date="2024-05" db="EMBL/GenBank/DDBJ databases">
        <authorList>
            <person name="Sun Q."/>
            <person name="Zhou Y."/>
        </authorList>
    </citation>
    <scope>NUCLEOTIDE SEQUENCE</scope>
    <source>
        <strain evidence="2">CGMCC 1.15931</strain>
    </source>
</reference>
<organism evidence="3 4">
    <name type="scientific">Pseudoduganella buxea</name>
    <dbReference type="NCBI Taxonomy" id="1949069"/>
    <lineage>
        <taxon>Bacteria</taxon>
        <taxon>Pseudomonadati</taxon>
        <taxon>Pseudomonadota</taxon>
        <taxon>Betaproteobacteria</taxon>
        <taxon>Burkholderiales</taxon>
        <taxon>Oxalobacteraceae</taxon>
        <taxon>Telluria group</taxon>
        <taxon>Pseudoduganella</taxon>
    </lineage>
</organism>
<dbReference type="PRINTS" id="PR00111">
    <property type="entry name" value="ABHYDROLASE"/>
</dbReference>
<evidence type="ECO:0000259" key="1">
    <source>
        <dbReference type="Pfam" id="PF12697"/>
    </source>
</evidence>
<keyword evidence="3" id="KW-0378">Hydrolase</keyword>
<comment type="caution">
    <text evidence="3">The sequence shown here is derived from an EMBL/GenBank/DDBJ whole genome shotgun (WGS) entry which is preliminary data.</text>
</comment>
<dbReference type="Pfam" id="PF12697">
    <property type="entry name" value="Abhydrolase_6"/>
    <property type="match status" value="1"/>
</dbReference>
<dbReference type="Proteomes" id="UP000430634">
    <property type="component" value="Unassembled WGS sequence"/>
</dbReference>
<dbReference type="AlphaFoldDB" id="A0A6I3T816"/>
<dbReference type="EMBL" id="WNKZ01000100">
    <property type="protein sequence ID" value="MTV55737.1"/>
    <property type="molecule type" value="Genomic_DNA"/>
</dbReference>
<sequence>MTFRATLQGLADRLLDAAMTAERKQARLESGTIALPSGPVAYFHRPGSAAPCGDAVVMLHGAASDKSAWVRLAARLRSPWPLLIPDLPGHGDSPASPDMRFDIAAQAGRLLAFLDALGIRRAHLVGNSMGGAIALRVAAAHPAQVGSLILIASAGAEARPGWLKTRYGGGGGNPMVDVDDAAAYRAMLRIGMEAPPHIPRFLVGALARRYRARRELNARIEREIYGDLDQTPVLDRVLADTLVIWGAEDRVLHVDDAELLRARIRHSSKVVLPGVGHVPMVEAPAQVAPLCQQFLDRQATAAH</sequence>
<dbReference type="InterPro" id="IPR050266">
    <property type="entry name" value="AB_hydrolase_sf"/>
</dbReference>
<evidence type="ECO:0000313" key="5">
    <source>
        <dbReference type="Proteomes" id="UP000622638"/>
    </source>
</evidence>
<dbReference type="EMBL" id="BMKG01000017">
    <property type="protein sequence ID" value="GGC13411.1"/>
    <property type="molecule type" value="Genomic_DNA"/>
</dbReference>
<reference evidence="2" key="1">
    <citation type="journal article" date="2014" name="Int. J. Syst. Evol. Microbiol.">
        <title>Complete genome of a new Firmicutes species belonging to the dominant human colonic microbiota ('Ruminococcus bicirculans') reveals two chromosomes and a selective capacity to utilize plant glucans.</title>
        <authorList>
            <consortium name="NISC Comparative Sequencing Program"/>
            <person name="Wegmann U."/>
            <person name="Louis P."/>
            <person name="Goesmann A."/>
            <person name="Henrissat B."/>
            <person name="Duncan S.H."/>
            <person name="Flint H.J."/>
        </authorList>
    </citation>
    <scope>NUCLEOTIDE SEQUENCE</scope>
    <source>
        <strain evidence="2">CGMCC 1.15931</strain>
    </source>
</reference>
<dbReference type="GO" id="GO:0016020">
    <property type="term" value="C:membrane"/>
    <property type="evidence" value="ECO:0007669"/>
    <property type="project" value="TreeGrafter"/>
</dbReference>
<dbReference type="InterPro" id="IPR029058">
    <property type="entry name" value="AB_hydrolase_fold"/>
</dbReference>
<dbReference type="InterPro" id="IPR000073">
    <property type="entry name" value="AB_hydrolase_1"/>
</dbReference>
<gene>
    <name evidence="2" type="ORF">GCM10011572_38520</name>
    <name evidence="3" type="ORF">GM672_23720</name>
</gene>
<dbReference type="Proteomes" id="UP000622638">
    <property type="component" value="Unassembled WGS sequence"/>
</dbReference>
<evidence type="ECO:0000313" key="3">
    <source>
        <dbReference type="EMBL" id="MTV55737.1"/>
    </source>
</evidence>
<reference evidence="3 4" key="3">
    <citation type="submission" date="2019-11" db="EMBL/GenBank/DDBJ databases">
        <title>Type strains purchased from KCTC, JCM and DSMZ.</title>
        <authorList>
            <person name="Lu H."/>
        </authorList>
    </citation>
    <scope>NUCLEOTIDE SEQUENCE [LARGE SCALE GENOMIC DNA]</scope>
    <source>
        <strain evidence="3 4">KCTC 52429</strain>
    </source>
</reference>
<accession>A0A6I3T816</accession>
<evidence type="ECO:0000313" key="2">
    <source>
        <dbReference type="EMBL" id="GGC13411.1"/>
    </source>
</evidence>
<dbReference type="SUPFAM" id="SSF53474">
    <property type="entry name" value="alpha/beta-Hydrolases"/>
    <property type="match status" value="1"/>
</dbReference>
<dbReference type="OrthoDB" id="9799989at2"/>
<dbReference type="Gene3D" id="3.40.50.1820">
    <property type="entry name" value="alpha/beta hydrolase"/>
    <property type="match status" value="1"/>
</dbReference>
<dbReference type="RefSeq" id="WP_155472998.1">
    <property type="nucleotide sequence ID" value="NZ_BMKG01000017.1"/>
</dbReference>